<dbReference type="STRING" id="195522.BD01_2241"/>
<keyword evidence="1" id="KW-0813">Transport</keyword>
<keyword evidence="6" id="KW-1185">Reference proteome</keyword>
<evidence type="ECO:0000259" key="4">
    <source>
        <dbReference type="PROSITE" id="PS50893"/>
    </source>
</evidence>
<dbReference type="Gene3D" id="3.40.50.300">
    <property type="entry name" value="P-loop containing nucleotide triphosphate hydrolases"/>
    <property type="match status" value="1"/>
</dbReference>
<keyword evidence="5" id="KW-0689">Ribosomal protein</keyword>
<dbReference type="AlphaFoldDB" id="W8PP79"/>
<organism evidence="5 6">
    <name type="scientific">Thermococcus nautili</name>
    <dbReference type="NCBI Taxonomy" id="195522"/>
    <lineage>
        <taxon>Archaea</taxon>
        <taxon>Methanobacteriati</taxon>
        <taxon>Methanobacteriota</taxon>
        <taxon>Thermococci</taxon>
        <taxon>Thermococcales</taxon>
        <taxon>Thermococcaceae</taxon>
        <taxon>Thermococcus</taxon>
    </lineage>
</organism>
<keyword evidence="3" id="KW-0067">ATP-binding</keyword>
<feature type="domain" description="ABC transporter" evidence="4">
    <location>
        <begin position="2"/>
        <end position="224"/>
    </location>
</feature>
<dbReference type="KEGG" id="tnu:BD01_2241"/>
<dbReference type="InterPro" id="IPR051782">
    <property type="entry name" value="ABC_Transporter_VariousFunc"/>
</dbReference>
<evidence type="ECO:0000256" key="1">
    <source>
        <dbReference type="ARBA" id="ARBA00022448"/>
    </source>
</evidence>
<dbReference type="PANTHER" id="PTHR42939">
    <property type="entry name" value="ABC TRANSPORTER ATP-BINDING PROTEIN ALBC-RELATED"/>
    <property type="match status" value="1"/>
</dbReference>
<dbReference type="HOGENOM" id="CLU_000604_1_2_2"/>
<name>W8PP79_9EURY</name>
<dbReference type="SUPFAM" id="SSF52540">
    <property type="entry name" value="P-loop containing nucleoside triphosphate hydrolases"/>
    <property type="match status" value="1"/>
</dbReference>
<dbReference type="SMART" id="SM00382">
    <property type="entry name" value="AAA"/>
    <property type="match status" value="1"/>
</dbReference>
<evidence type="ECO:0000256" key="3">
    <source>
        <dbReference type="ARBA" id="ARBA00022840"/>
    </source>
</evidence>
<dbReference type="GeneID" id="24958251"/>
<reference evidence="5 6" key="1">
    <citation type="submission" date="2014-02" db="EMBL/GenBank/DDBJ databases">
        <title>Genome Sequence of an Hyperthermophilic Archaeon, Thermococcus nautili 30-1, producing viral vesicles.</title>
        <authorList>
            <person name="Oberto J."/>
            <person name="Gaudin M."/>
            <person name="Cossu M."/>
            <person name="Gorlas A."/>
            <person name="Slesarev A."/>
            <person name="Marguet E."/>
            <person name="Forterre P."/>
        </authorList>
    </citation>
    <scope>NUCLEOTIDE SEQUENCE [LARGE SCALE GENOMIC DNA]</scope>
    <source>
        <strain evidence="5 6">30-1</strain>
    </source>
</reference>
<dbReference type="Pfam" id="PF00005">
    <property type="entry name" value="ABC_tran"/>
    <property type="match status" value="1"/>
</dbReference>
<dbReference type="OrthoDB" id="44250at2157"/>
<keyword evidence="2" id="KW-0547">Nucleotide-binding</keyword>
<keyword evidence="5" id="KW-0687">Ribonucleoprotein</keyword>
<protein>
    <submittedName>
        <fullName evidence="5">Ribosomal protein S16</fullName>
    </submittedName>
</protein>
<dbReference type="InterPro" id="IPR017871">
    <property type="entry name" value="ABC_transporter-like_CS"/>
</dbReference>
<evidence type="ECO:0000256" key="2">
    <source>
        <dbReference type="ARBA" id="ARBA00022741"/>
    </source>
</evidence>
<accession>W8PP79</accession>
<dbReference type="GO" id="GO:0016887">
    <property type="term" value="F:ATP hydrolysis activity"/>
    <property type="evidence" value="ECO:0007669"/>
    <property type="project" value="InterPro"/>
</dbReference>
<sequence>MIRTEGLVKRFGSIVALDGINVEIDEGVTLILGPNGGGKSTFLKIVAGVYKPTSGTVRVFGRDPWSNEELKREIGVSFDPPSVPSLITGREWLEFVARAKGYKKDEVEHVANLFEIDYLDETIRNYSSGMRKRLAIAQAFIGKPKLVILDEPLANLDFDQIRKVVKILKELRERTNFVIVSHIWEPVYGLADEVLVIGGGKVVMKGKAEELREDVKKLFSFRSEND</sequence>
<dbReference type="GO" id="GO:0005840">
    <property type="term" value="C:ribosome"/>
    <property type="evidence" value="ECO:0007669"/>
    <property type="project" value="UniProtKB-KW"/>
</dbReference>
<dbReference type="InterPro" id="IPR003593">
    <property type="entry name" value="AAA+_ATPase"/>
</dbReference>
<gene>
    <name evidence="5" type="ORF">BD01_2241</name>
</gene>
<dbReference type="RefSeq" id="WP_042692972.1">
    <property type="nucleotide sequence ID" value="NZ_CP007264.1"/>
</dbReference>
<dbReference type="InterPro" id="IPR027417">
    <property type="entry name" value="P-loop_NTPase"/>
</dbReference>
<dbReference type="EMBL" id="CP007264">
    <property type="protein sequence ID" value="AHL23829.1"/>
    <property type="molecule type" value="Genomic_DNA"/>
</dbReference>
<dbReference type="eggNOG" id="arCOG00194">
    <property type="taxonomic scope" value="Archaea"/>
</dbReference>
<dbReference type="InterPro" id="IPR003439">
    <property type="entry name" value="ABC_transporter-like_ATP-bd"/>
</dbReference>
<evidence type="ECO:0000313" key="5">
    <source>
        <dbReference type="EMBL" id="AHL23829.1"/>
    </source>
</evidence>
<evidence type="ECO:0000313" key="6">
    <source>
        <dbReference type="Proteomes" id="UP000019434"/>
    </source>
</evidence>
<dbReference type="GO" id="GO:0005524">
    <property type="term" value="F:ATP binding"/>
    <property type="evidence" value="ECO:0007669"/>
    <property type="project" value="UniProtKB-KW"/>
</dbReference>
<dbReference type="PANTHER" id="PTHR42939:SF1">
    <property type="entry name" value="ABC TRANSPORTER ATP-BINDING PROTEIN ALBC-RELATED"/>
    <property type="match status" value="1"/>
</dbReference>
<dbReference type="CDD" id="cd03230">
    <property type="entry name" value="ABC_DR_subfamily_A"/>
    <property type="match status" value="1"/>
</dbReference>
<dbReference type="Proteomes" id="UP000019434">
    <property type="component" value="Chromosome"/>
</dbReference>
<dbReference type="PROSITE" id="PS50893">
    <property type="entry name" value="ABC_TRANSPORTER_2"/>
    <property type="match status" value="1"/>
</dbReference>
<proteinExistence type="predicted"/>
<dbReference type="PROSITE" id="PS00211">
    <property type="entry name" value="ABC_TRANSPORTER_1"/>
    <property type="match status" value="1"/>
</dbReference>